<dbReference type="EMBL" id="CP023702">
    <property type="protein sequence ID" value="QEU73875.1"/>
    <property type="molecule type" value="Genomic_DNA"/>
</dbReference>
<keyword evidence="3" id="KW-1185">Reference proteome</keyword>
<feature type="region of interest" description="Disordered" evidence="1">
    <location>
        <begin position="7"/>
        <end position="32"/>
    </location>
</feature>
<accession>A0A5J6FFZ9</accession>
<proteinExistence type="predicted"/>
<reference evidence="2 3" key="1">
    <citation type="submission" date="2017-09" db="EMBL/GenBank/DDBJ databases">
        <authorList>
            <person name="Lee N."/>
            <person name="Cho B.-K."/>
        </authorList>
    </citation>
    <scope>NUCLEOTIDE SEQUENCE [LARGE SCALE GENOMIC DNA]</scope>
    <source>
        <strain evidence="2 3">ATCC 12769</strain>
    </source>
</reference>
<sequence length="243" mass="25369">MSILATACSGTGDASETAGENPGAARADDRSSPLTATALKAALLTGAEAEAMGFTVTGSYMRDGADTDNAGGEVAEPAACLILRNIRSEHAPGRGESAAWSVMYRGQSALWPRRTVLTSYPVSTARARMTELRRAVETCGGYEVRNPYGSSSITTETLPVPALGDEAVRYRLLGRMKSTSGNSGWSYSLVTVVRKGGVLVSVDNSDNLGPTPVDQLKKFTPEPGPDEPMIAALTAKIGEAVDP</sequence>
<dbReference type="Proteomes" id="UP000326178">
    <property type="component" value="Chromosome"/>
</dbReference>
<dbReference type="AlphaFoldDB" id="A0A5J6FFZ9"/>
<evidence type="ECO:0000256" key="1">
    <source>
        <dbReference type="SAM" id="MobiDB-lite"/>
    </source>
</evidence>
<protein>
    <recommendedName>
        <fullName evidence="4">Sensor domain-containing protein</fullName>
    </recommendedName>
</protein>
<evidence type="ECO:0000313" key="3">
    <source>
        <dbReference type="Proteomes" id="UP000326178"/>
    </source>
</evidence>
<gene>
    <name evidence="2" type="ORF">CP967_19450</name>
</gene>
<evidence type="ECO:0008006" key="4">
    <source>
        <dbReference type="Google" id="ProtNLM"/>
    </source>
</evidence>
<dbReference type="KEGG" id="snk:CP967_19450"/>
<name>A0A5J6FFZ9_9ACTN</name>
<evidence type="ECO:0000313" key="2">
    <source>
        <dbReference type="EMBL" id="QEU73875.1"/>
    </source>
</evidence>
<organism evidence="2 3">
    <name type="scientific">Streptomyces nitrosporeus</name>
    <dbReference type="NCBI Taxonomy" id="28894"/>
    <lineage>
        <taxon>Bacteria</taxon>
        <taxon>Bacillati</taxon>
        <taxon>Actinomycetota</taxon>
        <taxon>Actinomycetes</taxon>
        <taxon>Kitasatosporales</taxon>
        <taxon>Streptomycetaceae</taxon>
        <taxon>Streptomyces</taxon>
    </lineage>
</organism>